<protein>
    <recommendedName>
        <fullName evidence="4">Retrotransposon Copia-like N-terminal domain-containing protein</fullName>
    </recommendedName>
</protein>
<evidence type="ECO:0000313" key="2">
    <source>
        <dbReference type="EMBL" id="RVW73853.1"/>
    </source>
</evidence>
<comment type="caution">
    <text evidence="2">The sequence shown here is derived from an EMBL/GenBank/DDBJ whole genome shotgun (WGS) entry which is preliminary data.</text>
</comment>
<keyword evidence="1" id="KW-1133">Transmembrane helix</keyword>
<evidence type="ECO:0000313" key="3">
    <source>
        <dbReference type="Proteomes" id="UP000288805"/>
    </source>
</evidence>
<dbReference type="Proteomes" id="UP000288805">
    <property type="component" value="Unassembled WGS sequence"/>
</dbReference>
<dbReference type="PANTHER" id="PTHR37610:SF75">
    <property type="entry name" value="RETROTRANSPOSON COPIA-LIKE N-TERMINAL DOMAIN-CONTAINING PROTEIN"/>
    <property type="match status" value="1"/>
</dbReference>
<proteinExistence type="predicted"/>
<sequence>MGSPSAFNNSPLHLAIEKLNGKNCKEWAQAIKLIIDGKGKLGFLTGETQRPSPTDAVASQKWQSENSFITSCSINSMKPAIGKTTQDMALADEARRLGSHGILHRDARFVVRARSQLQRGMGVHRPEASTLVTRGPHARSSQDNLRGLIVSIDLSSGKMIGSAKEREGYITSTKLMCVDSVLLLFVILHLVLGKWTFVMVELLAV</sequence>
<evidence type="ECO:0000256" key="1">
    <source>
        <dbReference type="SAM" id="Phobius"/>
    </source>
</evidence>
<dbReference type="PANTHER" id="PTHR37610">
    <property type="entry name" value="CCHC-TYPE DOMAIN-CONTAINING PROTEIN"/>
    <property type="match status" value="1"/>
</dbReference>
<keyword evidence="1" id="KW-0472">Membrane</keyword>
<evidence type="ECO:0008006" key="4">
    <source>
        <dbReference type="Google" id="ProtNLM"/>
    </source>
</evidence>
<dbReference type="EMBL" id="QGNW01000382">
    <property type="protein sequence ID" value="RVW73853.1"/>
    <property type="molecule type" value="Genomic_DNA"/>
</dbReference>
<organism evidence="2 3">
    <name type="scientific">Vitis vinifera</name>
    <name type="common">Grape</name>
    <dbReference type="NCBI Taxonomy" id="29760"/>
    <lineage>
        <taxon>Eukaryota</taxon>
        <taxon>Viridiplantae</taxon>
        <taxon>Streptophyta</taxon>
        <taxon>Embryophyta</taxon>
        <taxon>Tracheophyta</taxon>
        <taxon>Spermatophyta</taxon>
        <taxon>Magnoliopsida</taxon>
        <taxon>eudicotyledons</taxon>
        <taxon>Gunneridae</taxon>
        <taxon>Pentapetalae</taxon>
        <taxon>rosids</taxon>
        <taxon>Vitales</taxon>
        <taxon>Vitaceae</taxon>
        <taxon>Viteae</taxon>
        <taxon>Vitis</taxon>
    </lineage>
</organism>
<name>A0A438GNR7_VITVI</name>
<keyword evidence="1" id="KW-0812">Transmembrane</keyword>
<feature type="transmembrane region" description="Helical" evidence="1">
    <location>
        <begin position="181"/>
        <end position="204"/>
    </location>
</feature>
<dbReference type="AlphaFoldDB" id="A0A438GNR7"/>
<reference evidence="2 3" key="1">
    <citation type="journal article" date="2018" name="PLoS Genet.">
        <title>Population sequencing reveals clonal diversity and ancestral inbreeding in the grapevine cultivar Chardonnay.</title>
        <authorList>
            <person name="Roach M.J."/>
            <person name="Johnson D.L."/>
            <person name="Bohlmann J."/>
            <person name="van Vuuren H.J."/>
            <person name="Jones S.J."/>
            <person name="Pretorius I.S."/>
            <person name="Schmidt S.A."/>
            <person name="Borneman A.R."/>
        </authorList>
    </citation>
    <scope>NUCLEOTIDE SEQUENCE [LARGE SCALE GENOMIC DNA]</scope>
    <source>
        <strain evidence="3">cv. Chardonnay</strain>
        <tissue evidence="2">Leaf</tissue>
    </source>
</reference>
<accession>A0A438GNR7</accession>
<gene>
    <name evidence="2" type="ORF">CK203_056671</name>
</gene>